<accession>A0ABV6TVE3</accession>
<sequence>MRLIQRNPELSAYLASDEVVDHEHPLVRTIAAKLVADRPDGGGAAGLEGPSGVQ</sequence>
<comment type="caution">
    <text evidence="1">The sequence shown here is derived from an EMBL/GenBank/DDBJ whole genome shotgun (WGS) entry which is preliminary data.</text>
</comment>
<dbReference type="RefSeq" id="WP_394324464.1">
    <property type="nucleotide sequence ID" value="NZ_JBHMQV010000009.1"/>
</dbReference>
<evidence type="ECO:0008006" key="3">
    <source>
        <dbReference type="Google" id="ProtNLM"/>
    </source>
</evidence>
<evidence type="ECO:0000313" key="2">
    <source>
        <dbReference type="Proteomes" id="UP001589887"/>
    </source>
</evidence>
<dbReference type="EMBL" id="JBHMQV010000009">
    <property type="protein sequence ID" value="MFC0849760.1"/>
    <property type="molecule type" value="Genomic_DNA"/>
</dbReference>
<proteinExistence type="predicted"/>
<reference evidence="1 2" key="1">
    <citation type="submission" date="2024-09" db="EMBL/GenBank/DDBJ databases">
        <authorList>
            <person name="Sun Q."/>
            <person name="Mori K."/>
        </authorList>
    </citation>
    <scope>NUCLEOTIDE SEQUENCE [LARGE SCALE GENOMIC DNA]</scope>
    <source>
        <strain evidence="1 2">JCM 4557</strain>
    </source>
</reference>
<evidence type="ECO:0000313" key="1">
    <source>
        <dbReference type="EMBL" id="MFC0849760.1"/>
    </source>
</evidence>
<dbReference type="Proteomes" id="UP001589887">
    <property type="component" value="Unassembled WGS sequence"/>
</dbReference>
<organism evidence="1 2">
    <name type="scientific">Streptomyces noboritoensis</name>
    <dbReference type="NCBI Taxonomy" id="67337"/>
    <lineage>
        <taxon>Bacteria</taxon>
        <taxon>Bacillati</taxon>
        <taxon>Actinomycetota</taxon>
        <taxon>Actinomycetes</taxon>
        <taxon>Kitasatosporales</taxon>
        <taxon>Streptomycetaceae</taxon>
        <taxon>Streptomyces</taxon>
    </lineage>
</organism>
<name>A0ABV6TVE3_9ACTN</name>
<gene>
    <name evidence="1" type="ORF">ACFH04_39485</name>
</gene>
<protein>
    <recommendedName>
        <fullName evidence="3">Transposase</fullName>
    </recommendedName>
</protein>
<keyword evidence="2" id="KW-1185">Reference proteome</keyword>